<dbReference type="AlphaFoldDB" id="A0A0F6YHQ0"/>
<reference evidence="1 2" key="1">
    <citation type="submission" date="2015-03" db="EMBL/GenBank/DDBJ databases">
        <title>Genome assembly of Sandaracinus amylolyticus DSM 53668.</title>
        <authorList>
            <person name="Sharma G."/>
            <person name="Subramanian S."/>
        </authorList>
    </citation>
    <scope>NUCLEOTIDE SEQUENCE [LARGE SCALE GENOMIC DNA]</scope>
    <source>
        <strain evidence="1 2">DSM 53668</strain>
    </source>
</reference>
<dbReference type="STRING" id="927083.DB32_002459"/>
<keyword evidence="2" id="KW-1185">Reference proteome</keyword>
<sequence length="304" mass="32893">MAKAAAARTPENQPVVEELHFKSESAFLCLLLNRRTGLIRVIDFRSGALPAKRLFIQNVARREGVEKVILLVEKDEVSSWTRVGFVREGTIPGFYKRSDGHLVGCVIGEKTASVEVGDEGQKLAERTVNAGKKNAREVPETLPMVSAVIGDEEDALKARDEVWRKGQGLSGFDAFGRDAARYFVEATAKKGRANWLSAEFQDCFGHSLVEVLRAPTDDLDVLALTGGLRFLCDDLKERGIVSAFGFAPSDDIGLATAYVAAGFRKTGLLASGIQIAGGGPKGTSERKDAILWTRKLANPGGDEE</sequence>
<proteinExistence type="predicted"/>
<accession>A0A0F6YHQ0</accession>
<evidence type="ECO:0000313" key="1">
    <source>
        <dbReference type="EMBL" id="AKF05310.1"/>
    </source>
</evidence>
<dbReference type="RefSeq" id="WP_053232565.1">
    <property type="nucleotide sequence ID" value="NZ_CP011125.1"/>
</dbReference>
<organism evidence="1 2">
    <name type="scientific">Sandaracinus amylolyticus</name>
    <dbReference type="NCBI Taxonomy" id="927083"/>
    <lineage>
        <taxon>Bacteria</taxon>
        <taxon>Pseudomonadati</taxon>
        <taxon>Myxococcota</taxon>
        <taxon>Polyangia</taxon>
        <taxon>Polyangiales</taxon>
        <taxon>Sandaracinaceae</taxon>
        <taxon>Sandaracinus</taxon>
    </lineage>
</organism>
<name>A0A0F6YHQ0_9BACT</name>
<dbReference type="EMBL" id="CP011125">
    <property type="protein sequence ID" value="AKF05310.1"/>
    <property type="molecule type" value="Genomic_DNA"/>
</dbReference>
<gene>
    <name evidence="1" type="ORF">DB32_002459</name>
</gene>
<dbReference type="Proteomes" id="UP000034883">
    <property type="component" value="Chromosome"/>
</dbReference>
<protein>
    <submittedName>
        <fullName evidence="1">Uncharacterized protein</fullName>
    </submittedName>
</protein>
<evidence type="ECO:0000313" key="2">
    <source>
        <dbReference type="Proteomes" id="UP000034883"/>
    </source>
</evidence>
<dbReference type="KEGG" id="samy:DB32_002459"/>
<dbReference type="OrthoDB" id="5497424at2"/>